<protein>
    <submittedName>
        <fullName evidence="1">Uncharacterized protein</fullName>
    </submittedName>
</protein>
<proteinExistence type="predicted"/>
<dbReference type="EMBL" id="JH817934">
    <property type="protein sequence ID" value="EKC27476.1"/>
    <property type="molecule type" value="Genomic_DNA"/>
</dbReference>
<name>K1R163_MAGGI</name>
<dbReference type="AlphaFoldDB" id="K1R163"/>
<organism evidence="1">
    <name type="scientific">Magallana gigas</name>
    <name type="common">Pacific oyster</name>
    <name type="synonym">Crassostrea gigas</name>
    <dbReference type="NCBI Taxonomy" id="29159"/>
    <lineage>
        <taxon>Eukaryota</taxon>
        <taxon>Metazoa</taxon>
        <taxon>Spiralia</taxon>
        <taxon>Lophotrochozoa</taxon>
        <taxon>Mollusca</taxon>
        <taxon>Bivalvia</taxon>
        <taxon>Autobranchia</taxon>
        <taxon>Pteriomorphia</taxon>
        <taxon>Ostreida</taxon>
        <taxon>Ostreoidea</taxon>
        <taxon>Ostreidae</taxon>
        <taxon>Magallana</taxon>
    </lineage>
</organism>
<dbReference type="PANTHER" id="PTHR47020:SF1">
    <property type="entry name" value="HILLARIN"/>
    <property type="match status" value="1"/>
</dbReference>
<gene>
    <name evidence="1" type="ORF">CGI_10000274</name>
</gene>
<evidence type="ECO:0000313" key="1">
    <source>
        <dbReference type="EMBL" id="EKC27476.1"/>
    </source>
</evidence>
<dbReference type="Gene3D" id="2.60.40.10">
    <property type="entry name" value="Immunoglobulins"/>
    <property type="match status" value="1"/>
</dbReference>
<dbReference type="HOGENOM" id="CLU_2529624_0_0_1"/>
<sequence length="84" mass="9388">MWEPLVVHKEIGKPKVNFHVKIPKAEAVAVVTDQEWTHLQSSQPGIWQGEVNLAPYYGKGVKFTVNANFGGDKTSYATLLEYSI</sequence>
<accession>K1R163</accession>
<dbReference type="PANTHER" id="PTHR47020">
    <property type="entry name" value="HILLARIN"/>
    <property type="match status" value="1"/>
</dbReference>
<dbReference type="InterPro" id="IPR013783">
    <property type="entry name" value="Ig-like_fold"/>
</dbReference>
<dbReference type="InParanoid" id="K1R163"/>
<reference evidence="1" key="1">
    <citation type="journal article" date="2012" name="Nature">
        <title>The oyster genome reveals stress adaptation and complexity of shell formation.</title>
        <authorList>
            <person name="Zhang G."/>
            <person name="Fang X."/>
            <person name="Guo X."/>
            <person name="Li L."/>
            <person name="Luo R."/>
            <person name="Xu F."/>
            <person name="Yang P."/>
            <person name="Zhang L."/>
            <person name="Wang X."/>
            <person name="Qi H."/>
            <person name="Xiong Z."/>
            <person name="Que H."/>
            <person name="Xie Y."/>
            <person name="Holland P.W."/>
            <person name="Paps J."/>
            <person name="Zhu Y."/>
            <person name="Wu F."/>
            <person name="Chen Y."/>
            <person name="Wang J."/>
            <person name="Peng C."/>
            <person name="Meng J."/>
            <person name="Yang L."/>
            <person name="Liu J."/>
            <person name="Wen B."/>
            <person name="Zhang N."/>
            <person name="Huang Z."/>
            <person name="Zhu Q."/>
            <person name="Feng Y."/>
            <person name="Mount A."/>
            <person name="Hedgecock D."/>
            <person name="Xu Z."/>
            <person name="Liu Y."/>
            <person name="Domazet-Loso T."/>
            <person name="Du Y."/>
            <person name="Sun X."/>
            <person name="Zhang S."/>
            <person name="Liu B."/>
            <person name="Cheng P."/>
            <person name="Jiang X."/>
            <person name="Li J."/>
            <person name="Fan D."/>
            <person name="Wang W."/>
            <person name="Fu W."/>
            <person name="Wang T."/>
            <person name="Wang B."/>
            <person name="Zhang J."/>
            <person name="Peng Z."/>
            <person name="Li Y."/>
            <person name="Li N."/>
            <person name="Wang J."/>
            <person name="Chen M."/>
            <person name="He Y."/>
            <person name="Tan F."/>
            <person name="Song X."/>
            <person name="Zheng Q."/>
            <person name="Huang R."/>
            <person name="Yang H."/>
            <person name="Du X."/>
            <person name="Chen L."/>
            <person name="Yang M."/>
            <person name="Gaffney P.M."/>
            <person name="Wang S."/>
            <person name="Luo L."/>
            <person name="She Z."/>
            <person name="Ming Y."/>
            <person name="Huang W."/>
            <person name="Zhang S."/>
            <person name="Huang B."/>
            <person name="Zhang Y."/>
            <person name="Qu T."/>
            <person name="Ni P."/>
            <person name="Miao G."/>
            <person name="Wang J."/>
            <person name="Wang Q."/>
            <person name="Steinberg C.E."/>
            <person name="Wang H."/>
            <person name="Li N."/>
            <person name="Qian L."/>
            <person name="Zhang G."/>
            <person name="Li Y."/>
            <person name="Yang H."/>
            <person name="Liu X."/>
            <person name="Wang J."/>
            <person name="Yin Y."/>
            <person name="Wang J."/>
        </authorList>
    </citation>
    <scope>NUCLEOTIDE SEQUENCE [LARGE SCALE GENOMIC DNA]</scope>
    <source>
        <strain evidence="1">05x7-T-G4-1.051#20</strain>
    </source>
</reference>
<dbReference type="InterPro" id="IPR053041">
    <property type="entry name" value="Transglut-like_Superfamily_Mod"/>
</dbReference>